<comment type="similarity">
    <text evidence="2 8">Belongs to the alanine or glycine:cation symporter (AGCS) (TC 2.A.25) family.</text>
</comment>
<feature type="transmembrane region" description="Helical" evidence="8">
    <location>
        <begin position="295"/>
        <end position="312"/>
    </location>
</feature>
<keyword evidence="4" id="KW-1003">Cell membrane</keyword>
<dbReference type="AlphaFoldDB" id="A0A193LCC4"/>
<feature type="transmembrane region" description="Helical" evidence="8">
    <location>
        <begin position="257"/>
        <end position="275"/>
    </location>
</feature>
<evidence type="ECO:0000256" key="3">
    <source>
        <dbReference type="ARBA" id="ARBA00022448"/>
    </source>
</evidence>
<keyword evidence="3 8" id="KW-0813">Transport</keyword>
<evidence type="ECO:0000256" key="7">
    <source>
        <dbReference type="ARBA" id="ARBA00023136"/>
    </source>
</evidence>
<gene>
    <name evidence="9" type="ORF">BA177_02190</name>
</gene>
<sequence length="504" mass="53342">MALLPSISAAQGLDIDQLIDDTVAPLAEFVSSVIFYSVPVLGADVPLIVVWLIAGALYFTLSFGFINVRGFPHALKVVRGDYAKASHPGEVTHFQALATAVSGTVGIGNIGGVAVAIAAGGPGAVFWMIVAGMLGMSTKFVECALGTMYRRTHADGTVSGGPMYYLERGLAECNLPRLGNAMAKFYAIGLVIGCLGIGNMFQSNQAYIQFVSVTGGQDASWFSDKGWLFGILIAAIVALVIVGGIKSIGRVTEKMVPFMAVLYCIGAVTIITFNYEALPYAVSAIFTQAFNPESLSGGAIGVMIIGFQRAVFSNEAGIGSAAVAHSAAQTKEPIAEGYVALLEPFIDTIVICTLTALVIITASYYDPGITQIPDGIAMTSGAFERSVSWSPYAVAFAGFLFAITTAISWSYYGLKGWTYLVGKSTWADYSFKTVFCLFLIVGCSIQLESVLSFSDALVFVICVPNILGLLILTPTLKRRLAGYDQRVTDGKIVDQSLATESRTS</sequence>
<reference evidence="9 10" key="1">
    <citation type="submission" date="2016-06" db="EMBL/GenBank/DDBJ databases">
        <title>Complete genome sequence of a deep-branching marine Gamma Proteobacterium Woeseia oceani type strain XK5.</title>
        <authorList>
            <person name="Mu D."/>
            <person name="Du Z."/>
        </authorList>
    </citation>
    <scope>NUCLEOTIDE SEQUENCE [LARGE SCALE GENOMIC DNA]</scope>
    <source>
        <strain evidence="9 10">XK5</strain>
    </source>
</reference>
<evidence type="ECO:0000313" key="10">
    <source>
        <dbReference type="Proteomes" id="UP000092695"/>
    </source>
</evidence>
<evidence type="ECO:0000256" key="4">
    <source>
        <dbReference type="ARBA" id="ARBA00022475"/>
    </source>
</evidence>
<comment type="subcellular location">
    <subcellularLocation>
        <location evidence="8">Cell inner membrane</location>
        <topology evidence="8">Multi-pass membrane protein</topology>
    </subcellularLocation>
    <subcellularLocation>
        <location evidence="1">Cell membrane</location>
        <topology evidence="1">Multi-pass membrane protein</topology>
    </subcellularLocation>
</comment>
<keyword evidence="6 8" id="KW-1133">Transmembrane helix</keyword>
<dbReference type="Pfam" id="PF01235">
    <property type="entry name" value="Na_Ala_symp"/>
    <property type="match status" value="1"/>
</dbReference>
<evidence type="ECO:0000256" key="2">
    <source>
        <dbReference type="ARBA" id="ARBA00009261"/>
    </source>
</evidence>
<dbReference type="Proteomes" id="UP000092695">
    <property type="component" value="Chromosome"/>
</dbReference>
<dbReference type="GO" id="GO:0005283">
    <property type="term" value="F:amino acid:sodium symporter activity"/>
    <property type="evidence" value="ECO:0007669"/>
    <property type="project" value="InterPro"/>
</dbReference>
<dbReference type="KEGG" id="woc:BA177_02190"/>
<keyword evidence="5 8" id="KW-0812">Transmembrane</keyword>
<feature type="transmembrane region" description="Helical" evidence="8">
    <location>
        <begin position="45"/>
        <end position="66"/>
    </location>
</feature>
<feature type="transmembrane region" description="Helical" evidence="8">
    <location>
        <begin position="124"/>
        <end position="141"/>
    </location>
</feature>
<evidence type="ECO:0000256" key="5">
    <source>
        <dbReference type="ARBA" id="ARBA00022692"/>
    </source>
</evidence>
<dbReference type="Gene3D" id="1.20.1740.10">
    <property type="entry name" value="Amino acid/polyamine transporter I"/>
    <property type="match status" value="1"/>
</dbReference>
<proteinExistence type="inferred from homology"/>
<evidence type="ECO:0000256" key="8">
    <source>
        <dbReference type="RuleBase" id="RU363064"/>
    </source>
</evidence>
<keyword evidence="7 8" id="KW-0472">Membrane</keyword>
<dbReference type="GO" id="GO:0005886">
    <property type="term" value="C:plasma membrane"/>
    <property type="evidence" value="ECO:0007669"/>
    <property type="project" value="UniProtKB-SubCell"/>
</dbReference>
<feature type="transmembrane region" description="Helical" evidence="8">
    <location>
        <begin position="426"/>
        <end position="447"/>
    </location>
</feature>
<keyword evidence="10" id="KW-1185">Reference proteome</keyword>
<keyword evidence="8" id="KW-0997">Cell inner membrane</keyword>
<evidence type="ECO:0000313" key="9">
    <source>
        <dbReference type="EMBL" id="ANO50185.1"/>
    </source>
</evidence>
<feature type="transmembrane region" description="Helical" evidence="8">
    <location>
        <begin position="96"/>
        <end position="118"/>
    </location>
</feature>
<accession>A0A193LCC4</accession>
<organism evidence="9 10">
    <name type="scientific">Woeseia oceani</name>
    <dbReference type="NCBI Taxonomy" id="1548547"/>
    <lineage>
        <taxon>Bacteria</taxon>
        <taxon>Pseudomonadati</taxon>
        <taxon>Pseudomonadota</taxon>
        <taxon>Gammaproteobacteria</taxon>
        <taxon>Woeseiales</taxon>
        <taxon>Woeseiaceae</taxon>
        <taxon>Woeseia</taxon>
    </lineage>
</organism>
<feature type="transmembrane region" description="Helical" evidence="8">
    <location>
        <begin position="392"/>
        <end position="414"/>
    </location>
</feature>
<dbReference type="NCBIfam" id="TIGR00835">
    <property type="entry name" value="agcS"/>
    <property type="match status" value="1"/>
</dbReference>
<dbReference type="PANTHER" id="PTHR30330">
    <property type="entry name" value="AGSS FAMILY TRANSPORTER, SODIUM-ALANINE"/>
    <property type="match status" value="1"/>
</dbReference>
<dbReference type="RefSeq" id="WP_068612347.1">
    <property type="nucleotide sequence ID" value="NZ_CP016268.1"/>
</dbReference>
<dbReference type="InterPro" id="IPR001463">
    <property type="entry name" value="Na/Ala_symport"/>
</dbReference>
<feature type="transmembrane region" description="Helical" evidence="8">
    <location>
        <begin position="185"/>
        <end position="207"/>
    </location>
</feature>
<name>A0A193LCC4_9GAMM</name>
<feature type="transmembrane region" description="Helical" evidence="8">
    <location>
        <begin position="453"/>
        <end position="472"/>
    </location>
</feature>
<dbReference type="PANTHER" id="PTHR30330:SF3">
    <property type="entry name" value="TRANSCRIPTIONAL REGULATOR, LRP FAMILY"/>
    <property type="match status" value="1"/>
</dbReference>
<feature type="transmembrane region" description="Helical" evidence="8">
    <location>
        <begin position="345"/>
        <end position="365"/>
    </location>
</feature>
<evidence type="ECO:0000256" key="6">
    <source>
        <dbReference type="ARBA" id="ARBA00022989"/>
    </source>
</evidence>
<evidence type="ECO:0000256" key="1">
    <source>
        <dbReference type="ARBA" id="ARBA00004651"/>
    </source>
</evidence>
<dbReference type="PRINTS" id="PR00175">
    <property type="entry name" value="NAALASMPORT"/>
</dbReference>
<keyword evidence="8" id="KW-0769">Symport</keyword>
<dbReference type="EMBL" id="CP016268">
    <property type="protein sequence ID" value="ANO50185.1"/>
    <property type="molecule type" value="Genomic_DNA"/>
</dbReference>
<protein>
    <submittedName>
        <fullName evidence="9">Alanine glycine permease</fullName>
    </submittedName>
</protein>
<feature type="transmembrane region" description="Helical" evidence="8">
    <location>
        <begin position="227"/>
        <end position="245"/>
    </location>
</feature>